<keyword evidence="3" id="KW-0963">Cytoplasm</keyword>
<dbReference type="InterPro" id="IPR002300">
    <property type="entry name" value="aa-tRNA-synth_Ia"/>
</dbReference>
<name>A0A449B3Y0_9BACT</name>
<evidence type="ECO:0000313" key="12">
    <source>
        <dbReference type="EMBL" id="VEU75290.1"/>
    </source>
</evidence>
<protein>
    <recommendedName>
        <fullName evidence="2">leucine--tRNA ligase</fullName>
        <ecNumber evidence="2">6.1.1.4</ecNumber>
    </recommendedName>
    <alternativeName>
        <fullName evidence="9">Leucyl-tRNA synthetase</fullName>
    </alternativeName>
</protein>
<dbReference type="InterPro" id="IPR014729">
    <property type="entry name" value="Rossmann-like_a/b/a_fold"/>
</dbReference>
<dbReference type="SUPFAM" id="SSF47323">
    <property type="entry name" value="Anticodon-binding domain of a subclass of class I aminoacyl-tRNA synthetases"/>
    <property type="match status" value="1"/>
</dbReference>
<evidence type="ECO:0000256" key="7">
    <source>
        <dbReference type="ARBA" id="ARBA00022917"/>
    </source>
</evidence>
<dbReference type="AlphaFoldDB" id="A0A449B3Y0"/>
<dbReference type="GO" id="GO:0005829">
    <property type="term" value="C:cytosol"/>
    <property type="evidence" value="ECO:0007669"/>
    <property type="project" value="TreeGrafter"/>
</dbReference>
<evidence type="ECO:0000313" key="13">
    <source>
        <dbReference type="Proteomes" id="UP000290243"/>
    </source>
</evidence>
<proteinExistence type="inferred from homology"/>
<feature type="domain" description="Aminoacyl-tRNA synthetase class Ia" evidence="11">
    <location>
        <begin position="376"/>
        <end position="579"/>
    </location>
</feature>
<comment type="similarity">
    <text evidence="1 10">Belongs to the class-I aminoacyl-tRNA synthetase family.</text>
</comment>
<dbReference type="KEGG" id="mmau:NCTC10168_00207"/>
<evidence type="ECO:0000256" key="3">
    <source>
        <dbReference type="ARBA" id="ARBA00022490"/>
    </source>
</evidence>
<dbReference type="SUPFAM" id="SSF52374">
    <property type="entry name" value="Nucleotidylyl transferase"/>
    <property type="match status" value="1"/>
</dbReference>
<evidence type="ECO:0000256" key="10">
    <source>
        <dbReference type="RuleBase" id="RU363035"/>
    </source>
</evidence>
<keyword evidence="4 10" id="KW-0436">Ligase</keyword>
<evidence type="ECO:0000256" key="2">
    <source>
        <dbReference type="ARBA" id="ARBA00013164"/>
    </source>
</evidence>
<evidence type="ECO:0000256" key="6">
    <source>
        <dbReference type="ARBA" id="ARBA00022840"/>
    </source>
</evidence>
<dbReference type="Gene3D" id="1.10.730.10">
    <property type="entry name" value="Isoleucyl-tRNA Synthetase, Domain 1"/>
    <property type="match status" value="1"/>
</dbReference>
<evidence type="ECO:0000259" key="11">
    <source>
        <dbReference type="Pfam" id="PF00133"/>
    </source>
</evidence>
<dbReference type="CDD" id="cd00812">
    <property type="entry name" value="LeuRS_core"/>
    <property type="match status" value="1"/>
</dbReference>
<keyword evidence="13" id="KW-1185">Reference proteome</keyword>
<keyword evidence="8 10" id="KW-0030">Aminoacyl-tRNA synthetase</keyword>
<keyword evidence="5 10" id="KW-0547">Nucleotide-binding</keyword>
<dbReference type="GO" id="GO:0005524">
    <property type="term" value="F:ATP binding"/>
    <property type="evidence" value="ECO:0007669"/>
    <property type="project" value="UniProtKB-KW"/>
</dbReference>
<dbReference type="PANTHER" id="PTHR43740:SF2">
    <property type="entry name" value="LEUCINE--TRNA LIGASE, MITOCHONDRIAL"/>
    <property type="match status" value="1"/>
</dbReference>
<feature type="domain" description="Aminoacyl-tRNA synthetase class Ia" evidence="11">
    <location>
        <begin position="12"/>
        <end position="225"/>
    </location>
</feature>
<dbReference type="PRINTS" id="PR00985">
    <property type="entry name" value="TRNASYNTHLEU"/>
</dbReference>
<reference evidence="12 13" key="1">
    <citation type="submission" date="2019-01" db="EMBL/GenBank/DDBJ databases">
        <authorList>
            <consortium name="Pathogen Informatics"/>
        </authorList>
    </citation>
    <scope>NUCLEOTIDE SEQUENCE [LARGE SCALE GENOMIC DNA]</scope>
    <source>
        <strain evidence="12 13">NCTC10168</strain>
    </source>
</reference>
<dbReference type="InterPro" id="IPR001412">
    <property type="entry name" value="aa-tRNA-synth_I_CS"/>
</dbReference>
<organism evidence="12 13">
    <name type="scientific">Mycoplasmopsis maculosa</name>
    <dbReference type="NCBI Taxonomy" id="114885"/>
    <lineage>
        <taxon>Bacteria</taxon>
        <taxon>Bacillati</taxon>
        <taxon>Mycoplasmatota</taxon>
        <taxon>Mycoplasmoidales</taxon>
        <taxon>Metamycoplasmataceae</taxon>
        <taxon>Mycoplasmopsis</taxon>
    </lineage>
</organism>
<dbReference type="EMBL" id="LR215037">
    <property type="protein sequence ID" value="VEU75290.1"/>
    <property type="molecule type" value="Genomic_DNA"/>
</dbReference>
<dbReference type="PANTHER" id="PTHR43740">
    <property type="entry name" value="LEUCYL-TRNA SYNTHETASE"/>
    <property type="match status" value="1"/>
</dbReference>
<dbReference type="Proteomes" id="UP000290243">
    <property type="component" value="Chromosome"/>
</dbReference>
<dbReference type="Gene3D" id="3.40.50.620">
    <property type="entry name" value="HUPs"/>
    <property type="match status" value="2"/>
</dbReference>
<dbReference type="Gene3D" id="3.10.20.590">
    <property type="match status" value="1"/>
</dbReference>
<dbReference type="Pfam" id="PF00133">
    <property type="entry name" value="tRNA-synt_1"/>
    <property type="match status" value="2"/>
</dbReference>
<evidence type="ECO:0000256" key="9">
    <source>
        <dbReference type="ARBA" id="ARBA00030520"/>
    </source>
</evidence>
<dbReference type="GO" id="GO:0004823">
    <property type="term" value="F:leucine-tRNA ligase activity"/>
    <property type="evidence" value="ECO:0007669"/>
    <property type="project" value="UniProtKB-EC"/>
</dbReference>
<dbReference type="InterPro" id="IPR009080">
    <property type="entry name" value="tRNAsynth_Ia_anticodon-bd"/>
</dbReference>
<accession>A0A449B3Y0</accession>
<dbReference type="PROSITE" id="PS00178">
    <property type="entry name" value="AA_TRNA_LIGASE_I"/>
    <property type="match status" value="1"/>
</dbReference>
<evidence type="ECO:0000256" key="1">
    <source>
        <dbReference type="ARBA" id="ARBA00005594"/>
    </source>
</evidence>
<dbReference type="InterPro" id="IPR002302">
    <property type="entry name" value="Leu-tRNA-ligase"/>
</dbReference>
<dbReference type="OrthoDB" id="9810365at2"/>
<evidence type="ECO:0000256" key="4">
    <source>
        <dbReference type="ARBA" id="ARBA00022598"/>
    </source>
</evidence>
<dbReference type="RefSeq" id="WP_129646274.1">
    <property type="nucleotide sequence ID" value="NZ_LR215037.1"/>
</dbReference>
<gene>
    <name evidence="12" type="primary">leuS</name>
    <name evidence="12" type="ORF">NCTC10168_00207</name>
</gene>
<evidence type="ECO:0000256" key="8">
    <source>
        <dbReference type="ARBA" id="ARBA00023146"/>
    </source>
</evidence>
<keyword evidence="6 10" id="KW-0067">ATP-binding</keyword>
<keyword evidence="7 10" id="KW-0648">Protein biosynthesis</keyword>
<dbReference type="EC" id="6.1.1.4" evidence="2"/>
<evidence type="ECO:0000256" key="5">
    <source>
        <dbReference type="ARBA" id="ARBA00022741"/>
    </source>
</evidence>
<sequence>MSKYNPIEIEQKWQKYWEENEYFEPSSDFSLPKKYILSMFPYPSGNIHMGHARNYTIGDTLARFYRRKGFNVLHPFGWDAFGLPAENAAIKNNIHPKDWTYKNIESMNANLKTLGLSFAWNYELYTCEEDYTRWEQLIFIKMWEKGLIYRKKSPLNWCEKDQTVLANEQVINGLCWRCDEKVVQKDMDQYYLKITEYAKELQNDLETLKDHWPDKVLMMQKNWINYQEGYKAEFLVKDFNNKIDIFVANKNELEKIDFIAINANHILIDELISNKILNKIDIEQIENIKMNANMKNFADKLSFKLPIKIYLKDNKNILFDVYITDFASLGSKNNSIIINTNKLQSYEKFAEYNNIEINNKQLELNLNSLEKDEKINLQDWGISRQRYWGTPIPMIHCDKCGIVPEKENRLPVLLPRKVEFTGNGNPLNTNKEWAVVNCPSCNNKAKRETDTFDTFFESSWYFLRYTTPPELRDKVVLDEKSIKYWQNVDEYIGGIEHAILHLLYARFFTKVMADLGYINFREPFKNLLTQGMVLKDGSKMSKSKGNVVTPSEIIEKFGADTTRLFILFAAPPTKELEWSNEGVEGAYRFIKRYYEKAQSVNYEPFSDINSIKLTKIEKEARMKLYQALIKQDSIYNDRRNEYAFNTLIALMMEILNIYEKINNNKLLNEFYYVSLNILEPFIPHLAWELSEKMFNLENLKDFNIDKKALENDEVTYGITINGKARAQITVHIDNNNKEFVLNLAKEEVSKWLTNQEIIKEIFVPNKLINIVVKEK</sequence>
<dbReference type="GO" id="GO:0006429">
    <property type="term" value="P:leucyl-tRNA aminoacylation"/>
    <property type="evidence" value="ECO:0007669"/>
    <property type="project" value="InterPro"/>
</dbReference>
<dbReference type="FunFam" id="1.10.730.10:FF:000002">
    <property type="entry name" value="Leucine--tRNA ligase"/>
    <property type="match status" value="1"/>
</dbReference>